<organism evidence="1">
    <name type="scientific">viral metagenome</name>
    <dbReference type="NCBI Taxonomy" id="1070528"/>
    <lineage>
        <taxon>unclassified sequences</taxon>
        <taxon>metagenomes</taxon>
        <taxon>organismal metagenomes</taxon>
    </lineage>
</organism>
<gene>
    <name evidence="1" type="ORF">TM448A01254_0009</name>
    <name evidence="2" type="ORF">TM448B03739_0008</name>
</gene>
<reference evidence="1" key="1">
    <citation type="submission" date="2020-03" db="EMBL/GenBank/DDBJ databases">
        <title>The deep terrestrial virosphere.</title>
        <authorList>
            <person name="Holmfeldt K."/>
            <person name="Nilsson E."/>
            <person name="Simone D."/>
            <person name="Lopez-Fernandez M."/>
            <person name="Wu X."/>
            <person name="de Brujin I."/>
            <person name="Lundin D."/>
            <person name="Andersson A."/>
            <person name="Bertilsson S."/>
            <person name="Dopson M."/>
        </authorList>
    </citation>
    <scope>NUCLEOTIDE SEQUENCE</scope>
    <source>
        <strain evidence="1">TM448A01254</strain>
        <strain evidence="2">TM448B03739</strain>
    </source>
</reference>
<name>A0A6H1ZP36_9ZZZZ</name>
<evidence type="ECO:0000313" key="2">
    <source>
        <dbReference type="EMBL" id="QJI02861.1"/>
    </source>
</evidence>
<sequence>MMKICPHCLQYFAVNEYDSDAMHRCNSGYLALDQEDVIVNGNFIGEKNEPGEGVTTEKPNPNMQGLANKLQGTFAGIQGQKLTSFTIRGAKAPTHRQRQHYEFINLR</sequence>
<dbReference type="AlphaFoldDB" id="A0A6H1ZP36"/>
<dbReference type="EMBL" id="MT145037">
    <property type="protein sequence ID" value="QJI02861.1"/>
    <property type="molecule type" value="Genomic_DNA"/>
</dbReference>
<proteinExistence type="predicted"/>
<accession>A0A6H1ZP36</accession>
<protein>
    <submittedName>
        <fullName evidence="1">Uncharacterized protein</fullName>
    </submittedName>
</protein>
<dbReference type="EMBL" id="MT144123">
    <property type="protein sequence ID" value="QJA49191.1"/>
    <property type="molecule type" value="Genomic_DNA"/>
</dbReference>
<evidence type="ECO:0000313" key="1">
    <source>
        <dbReference type="EMBL" id="QJA49191.1"/>
    </source>
</evidence>